<dbReference type="STRING" id="763406.A0A1E3NEU3"/>
<proteinExistence type="predicted"/>
<accession>A0A1E3NEU3</accession>
<dbReference type="PANTHER" id="PTHR30292:SF0">
    <property type="entry name" value="5-OXOPROLINASE SUBUNIT A"/>
    <property type="match status" value="1"/>
</dbReference>
<dbReference type="GeneID" id="30176726"/>
<evidence type="ECO:0000313" key="1">
    <source>
        <dbReference type="EMBL" id="ODQ44616.1"/>
    </source>
</evidence>
<keyword evidence="2" id="KW-1185">Reference proteome</keyword>
<dbReference type="AlphaFoldDB" id="A0A1E3NEU3"/>
<dbReference type="InterPro" id="IPR011330">
    <property type="entry name" value="Glyco_hydro/deAcase_b/a-brl"/>
</dbReference>
<dbReference type="CDD" id="cd11665">
    <property type="entry name" value="LamB_like"/>
    <property type="match status" value="1"/>
</dbReference>
<organism evidence="1 2">
    <name type="scientific">Pichia membranifaciens NRRL Y-2026</name>
    <dbReference type="NCBI Taxonomy" id="763406"/>
    <lineage>
        <taxon>Eukaryota</taxon>
        <taxon>Fungi</taxon>
        <taxon>Dikarya</taxon>
        <taxon>Ascomycota</taxon>
        <taxon>Saccharomycotina</taxon>
        <taxon>Pichiomycetes</taxon>
        <taxon>Pichiales</taxon>
        <taxon>Pichiaceae</taxon>
        <taxon>Pichia</taxon>
    </lineage>
</organism>
<evidence type="ECO:0000313" key="2">
    <source>
        <dbReference type="Proteomes" id="UP000094455"/>
    </source>
</evidence>
<dbReference type="SUPFAM" id="SSF88713">
    <property type="entry name" value="Glycoside hydrolase/deacetylase"/>
    <property type="match status" value="1"/>
</dbReference>
<sequence>MTVTVESQLVGSADLNSKYMSKYEIVCDMGEGFGKYKMGPDTEIMPLIDVANVACGFHAGDYNIMKQMVTLAKQHNVKVGSHPGLPDMMGFGRRRWEISPEEIYNMVMYQTGALKAFLDAEGMPLNHIKPHGELYFYMERDVEVMKAVLRAAKDFGVPVIGAKSFTYEKIAKEMGVDLIQELYVDIDWCVEGKLVSVQKSRPKNPEIIYDSVIEAGTNDRVISFDEKDVPLNFGENPFMLCLHSDMPTALGNIKAARKAIDLLNSKRS</sequence>
<dbReference type="OrthoDB" id="5295431at2759"/>
<name>A0A1E3NEU3_9ASCO</name>
<dbReference type="Proteomes" id="UP000094455">
    <property type="component" value="Unassembled WGS sequence"/>
</dbReference>
<gene>
    <name evidence="1" type="ORF">PICMEDRAFT_13289</name>
</gene>
<dbReference type="InterPro" id="IPR005501">
    <property type="entry name" value="LamB/YcsF/PxpA-like"/>
</dbReference>
<dbReference type="EMBL" id="KV454006">
    <property type="protein sequence ID" value="ODQ44616.1"/>
    <property type="molecule type" value="Genomic_DNA"/>
</dbReference>
<dbReference type="Gene3D" id="3.20.20.370">
    <property type="entry name" value="Glycoside hydrolase/deacetylase"/>
    <property type="match status" value="1"/>
</dbReference>
<dbReference type="RefSeq" id="XP_019015729.1">
    <property type="nucleotide sequence ID" value="XM_019160039.1"/>
</dbReference>
<reference evidence="1 2" key="1">
    <citation type="journal article" date="2016" name="Proc. Natl. Acad. Sci. U.S.A.">
        <title>Comparative genomics of biotechnologically important yeasts.</title>
        <authorList>
            <person name="Riley R."/>
            <person name="Haridas S."/>
            <person name="Wolfe K.H."/>
            <person name="Lopes M.R."/>
            <person name="Hittinger C.T."/>
            <person name="Goeker M."/>
            <person name="Salamov A.A."/>
            <person name="Wisecaver J.H."/>
            <person name="Long T.M."/>
            <person name="Calvey C.H."/>
            <person name="Aerts A.L."/>
            <person name="Barry K.W."/>
            <person name="Choi C."/>
            <person name="Clum A."/>
            <person name="Coughlan A.Y."/>
            <person name="Deshpande S."/>
            <person name="Douglass A.P."/>
            <person name="Hanson S.J."/>
            <person name="Klenk H.-P."/>
            <person name="LaButti K.M."/>
            <person name="Lapidus A."/>
            <person name="Lindquist E.A."/>
            <person name="Lipzen A.M."/>
            <person name="Meier-Kolthoff J.P."/>
            <person name="Ohm R.A."/>
            <person name="Otillar R.P."/>
            <person name="Pangilinan J.L."/>
            <person name="Peng Y."/>
            <person name="Rokas A."/>
            <person name="Rosa C.A."/>
            <person name="Scheuner C."/>
            <person name="Sibirny A.A."/>
            <person name="Slot J.C."/>
            <person name="Stielow J.B."/>
            <person name="Sun H."/>
            <person name="Kurtzman C.P."/>
            <person name="Blackwell M."/>
            <person name="Grigoriev I.V."/>
            <person name="Jeffries T.W."/>
        </authorList>
    </citation>
    <scope>NUCLEOTIDE SEQUENCE [LARGE SCALE GENOMIC DNA]</scope>
    <source>
        <strain evidence="1 2">NRRL Y-2026</strain>
    </source>
</reference>
<evidence type="ECO:0008006" key="3">
    <source>
        <dbReference type="Google" id="ProtNLM"/>
    </source>
</evidence>
<dbReference type="PANTHER" id="PTHR30292">
    <property type="entry name" value="UNCHARACTERIZED PROTEIN YBGL-RELATED"/>
    <property type="match status" value="1"/>
</dbReference>
<dbReference type="Pfam" id="PF03746">
    <property type="entry name" value="LamB_YcsF"/>
    <property type="match status" value="1"/>
</dbReference>
<dbReference type="GO" id="GO:0005975">
    <property type="term" value="P:carbohydrate metabolic process"/>
    <property type="evidence" value="ECO:0007669"/>
    <property type="project" value="InterPro"/>
</dbReference>
<protein>
    <recommendedName>
        <fullName evidence="3">Lactam utilization protein lamB</fullName>
    </recommendedName>
</protein>